<proteinExistence type="predicted"/>
<reference evidence="1 2" key="1">
    <citation type="submission" date="2012-05" db="EMBL/GenBank/DDBJ databases">
        <title>Genome sequence of Nitritalea halalkaliphila LW7.</title>
        <authorList>
            <person name="Jangir P.K."/>
            <person name="Singh A."/>
            <person name="Shivaji S."/>
            <person name="Sharma R."/>
        </authorList>
    </citation>
    <scope>NUCLEOTIDE SEQUENCE [LARGE SCALE GENOMIC DNA]</scope>
    <source>
        <strain evidence="1 2">LW7</strain>
    </source>
</reference>
<protein>
    <submittedName>
        <fullName evidence="1">Uncharacterized protein</fullName>
    </submittedName>
</protein>
<gene>
    <name evidence="1" type="ORF">A3SI_01426</name>
</gene>
<sequence>MAVKWIGQALLKAGLSLPETYRLRAHDTPFQAHLGERTSGQTLATYSSIAEVVEDFRRRFDS</sequence>
<dbReference type="RefSeq" id="WP_009053250.1">
    <property type="nucleotide sequence ID" value="NZ_AJYA01000002.1"/>
</dbReference>
<dbReference type="AlphaFoldDB" id="I5CA49"/>
<dbReference type="EMBL" id="AJYA01000002">
    <property type="protein sequence ID" value="EIM78701.1"/>
    <property type="molecule type" value="Genomic_DNA"/>
</dbReference>
<evidence type="ECO:0000313" key="1">
    <source>
        <dbReference type="EMBL" id="EIM78701.1"/>
    </source>
</evidence>
<keyword evidence="2" id="KW-1185">Reference proteome</keyword>
<accession>I5CA49</accession>
<comment type="caution">
    <text evidence="1">The sequence shown here is derived from an EMBL/GenBank/DDBJ whole genome shotgun (WGS) entry which is preliminary data.</text>
</comment>
<name>I5CA49_9BACT</name>
<dbReference type="STRING" id="1189621.A3SI_01426"/>
<dbReference type="Proteomes" id="UP000005551">
    <property type="component" value="Unassembled WGS sequence"/>
</dbReference>
<evidence type="ECO:0000313" key="2">
    <source>
        <dbReference type="Proteomes" id="UP000005551"/>
    </source>
</evidence>
<organism evidence="1 2">
    <name type="scientific">Nitritalea halalkaliphila LW7</name>
    <dbReference type="NCBI Taxonomy" id="1189621"/>
    <lineage>
        <taxon>Bacteria</taxon>
        <taxon>Pseudomonadati</taxon>
        <taxon>Bacteroidota</taxon>
        <taxon>Cytophagia</taxon>
        <taxon>Cytophagales</taxon>
        <taxon>Cyclobacteriaceae</taxon>
        <taxon>Nitritalea</taxon>
    </lineage>
</organism>